<keyword evidence="2" id="KW-1133">Transmembrane helix</keyword>
<evidence type="ECO:0000313" key="4">
    <source>
        <dbReference type="Proteomes" id="UP001307889"/>
    </source>
</evidence>
<evidence type="ECO:0000256" key="1">
    <source>
        <dbReference type="SAM" id="MobiDB-lite"/>
    </source>
</evidence>
<evidence type="ECO:0000256" key="2">
    <source>
        <dbReference type="SAM" id="Phobius"/>
    </source>
</evidence>
<proteinExistence type="predicted"/>
<sequence length="152" mass="17082">MKRQELSSHVARRLRSEASSPGPEPGRPYSLHAISKATPKGFSYDPSAATMTSSLLKLIVALLAIVSFIKRGDGQEFRVGRNEIVSETACNFWIGVRPHLTCVCVNRPVTEYPRPESDYADEYLKKGHPDRFFWSCFSLDDFKDYVVPTEGP</sequence>
<keyword evidence="2" id="KW-0812">Transmembrane</keyword>
<organism evidence="3 4">
    <name type="scientific">Nesidiocoris tenuis</name>
    <dbReference type="NCBI Taxonomy" id="355587"/>
    <lineage>
        <taxon>Eukaryota</taxon>
        <taxon>Metazoa</taxon>
        <taxon>Ecdysozoa</taxon>
        <taxon>Arthropoda</taxon>
        <taxon>Hexapoda</taxon>
        <taxon>Insecta</taxon>
        <taxon>Pterygota</taxon>
        <taxon>Neoptera</taxon>
        <taxon>Paraneoptera</taxon>
        <taxon>Hemiptera</taxon>
        <taxon>Heteroptera</taxon>
        <taxon>Panheteroptera</taxon>
        <taxon>Cimicomorpha</taxon>
        <taxon>Miridae</taxon>
        <taxon>Dicyphina</taxon>
        <taxon>Nesidiocoris</taxon>
    </lineage>
</organism>
<feature type="region of interest" description="Disordered" evidence="1">
    <location>
        <begin position="1"/>
        <end position="31"/>
    </location>
</feature>
<gene>
    <name evidence="3" type="ORF">NTJ_05521</name>
</gene>
<protein>
    <submittedName>
        <fullName evidence="3">Uncharacterized protein</fullName>
    </submittedName>
</protein>
<keyword evidence="4" id="KW-1185">Reference proteome</keyword>
<name>A0ABN7AKC8_9HEMI</name>
<reference evidence="3 4" key="1">
    <citation type="submission" date="2023-09" db="EMBL/GenBank/DDBJ databases">
        <title>Nesidiocoris tenuis whole genome shotgun sequence.</title>
        <authorList>
            <person name="Shibata T."/>
            <person name="Shimoda M."/>
            <person name="Kobayashi T."/>
            <person name="Uehara T."/>
        </authorList>
    </citation>
    <scope>NUCLEOTIDE SEQUENCE [LARGE SCALE GENOMIC DNA]</scope>
    <source>
        <strain evidence="3 4">Japan</strain>
    </source>
</reference>
<accession>A0ABN7AKC8</accession>
<feature type="transmembrane region" description="Helical" evidence="2">
    <location>
        <begin position="48"/>
        <end position="69"/>
    </location>
</feature>
<dbReference type="EMBL" id="AP028911">
    <property type="protein sequence ID" value="BES92712.1"/>
    <property type="molecule type" value="Genomic_DNA"/>
</dbReference>
<dbReference type="Proteomes" id="UP001307889">
    <property type="component" value="Chromosome 3"/>
</dbReference>
<evidence type="ECO:0000313" key="3">
    <source>
        <dbReference type="EMBL" id="BES92712.1"/>
    </source>
</evidence>
<keyword evidence="2" id="KW-0472">Membrane</keyword>